<protein>
    <submittedName>
        <fullName evidence="2">CAMK family protein kinase</fullName>
    </submittedName>
</protein>
<keyword evidence="2" id="KW-0418">Kinase</keyword>
<keyword evidence="2" id="KW-0808">Transferase</keyword>
<dbReference type="Gene3D" id="1.10.510.10">
    <property type="entry name" value="Transferase(Phosphotransferase) domain 1"/>
    <property type="match status" value="1"/>
</dbReference>
<dbReference type="eggNOG" id="KOG0583">
    <property type="taxonomic scope" value="Eukaryota"/>
</dbReference>
<reference evidence="2" key="2">
    <citation type="journal article" date="2007" name="Science">
        <title>Draft genome sequence of the sexually transmitted pathogen Trichomonas vaginalis.</title>
        <authorList>
            <person name="Carlton J.M."/>
            <person name="Hirt R.P."/>
            <person name="Silva J.C."/>
            <person name="Delcher A.L."/>
            <person name="Schatz M."/>
            <person name="Zhao Q."/>
            <person name="Wortman J.R."/>
            <person name="Bidwell S.L."/>
            <person name="Alsmark U.C.M."/>
            <person name="Besteiro S."/>
            <person name="Sicheritz-Ponten T."/>
            <person name="Noel C.J."/>
            <person name="Dacks J.B."/>
            <person name="Foster P.G."/>
            <person name="Simillion C."/>
            <person name="Van de Peer Y."/>
            <person name="Miranda-Saavedra D."/>
            <person name="Barton G.J."/>
            <person name="Westrop G.D."/>
            <person name="Mueller S."/>
            <person name="Dessi D."/>
            <person name="Fiori P.L."/>
            <person name="Ren Q."/>
            <person name="Paulsen I."/>
            <person name="Zhang H."/>
            <person name="Bastida-Corcuera F.D."/>
            <person name="Simoes-Barbosa A."/>
            <person name="Brown M.T."/>
            <person name="Hayes R.D."/>
            <person name="Mukherjee M."/>
            <person name="Okumura C.Y."/>
            <person name="Schneider R."/>
            <person name="Smith A.J."/>
            <person name="Vanacova S."/>
            <person name="Villalvazo M."/>
            <person name="Haas B.J."/>
            <person name="Pertea M."/>
            <person name="Feldblyum T.V."/>
            <person name="Utterback T.R."/>
            <person name="Shu C.L."/>
            <person name="Osoegawa K."/>
            <person name="de Jong P.J."/>
            <person name="Hrdy I."/>
            <person name="Horvathova L."/>
            <person name="Zubacova Z."/>
            <person name="Dolezal P."/>
            <person name="Malik S.B."/>
            <person name="Logsdon J.M. Jr."/>
            <person name="Henze K."/>
            <person name="Gupta A."/>
            <person name="Wang C.C."/>
            <person name="Dunne R.L."/>
            <person name="Upcroft J.A."/>
            <person name="Upcroft P."/>
            <person name="White O."/>
            <person name="Salzberg S.L."/>
            <person name="Tang P."/>
            <person name="Chiu C.-H."/>
            <person name="Lee Y.-S."/>
            <person name="Embley T.M."/>
            <person name="Coombs G.H."/>
            <person name="Mottram J.C."/>
            <person name="Tachezy J."/>
            <person name="Fraser-Liggett C.M."/>
            <person name="Johnson P.J."/>
        </authorList>
    </citation>
    <scope>NUCLEOTIDE SEQUENCE [LARGE SCALE GENOMIC DNA]</scope>
    <source>
        <strain evidence="2">G3</strain>
    </source>
</reference>
<dbReference type="RefSeq" id="XP_001322095.1">
    <property type="nucleotide sequence ID" value="XM_001322060.1"/>
</dbReference>
<dbReference type="GO" id="GO:0005524">
    <property type="term" value="F:ATP binding"/>
    <property type="evidence" value="ECO:0007669"/>
    <property type="project" value="InterPro"/>
</dbReference>
<gene>
    <name evidence="2" type="ORF">TVAG_373790</name>
</gene>
<organism evidence="2 3">
    <name type="scientific">Trichomonas vaginalis (strain ATCC PRA-98 / G3)</name>
    <dbReference type="NCBI Taxonomy" id="412133"/>
    <lineage>
        <taxon>Eukaryota</taxon>
        <taxon>Metamonada</taxon>
        <taxon>Parabasalia</taxon>
        <taxon>Trichomonadida</taxon>
        <taxon>Trichomonadidae</taxon>
        <taxon>Trichomonas</taxon>
    </lineage>
</organism>
<dbReference type="PANTHER" id="PTHR24362:SF309">
    <property type="entry name" value="PROTEIN KINASE DOMAIN-CONTAINING PROTEIN"/>
    <property type="match status" value="1"/>
</dbReference>
<dbReference type="KEGG" id="tva:4767798"/>
<dbReference type="Pfam" id="PF00069">
    <property type="entry name" value="Pkinase"/>
    <property type="match status" value="1"/>
</dbReference>
<dbReference type="SMART" id="SM00220">
    <property type="entry name" value="S_TKc"/>
    <property type="match status" value="1"/>
</dbReference>
<dbReference type="VEuPathDB" id="TrichDB:TVAGG3_0464540"/>
<accession>A2EBR0</accession>
<proteinExistence type="predicted"/>
<evidence type="ECO:0000313" key="2">
    <source>
        <dbReference type="EMBL" id="EAY09872.1"/>
    </source>
</evidence>
<dbReference type="Proteomes" id="UP000001542">
    <property type="component" value="Unassembled WGS sequence"/>
</dbReference>
<feature type="domain" description="Protein kinase" evidence="1">
    <location>
        <begin position="23"/>
        <end position="263"/>
    </location>
</feature>
<dbReference type="AlphaFoldDB" id="A2EBR0"/>
<dbReference type="PROSITE" id="PS00108">
    <property type="entry name" value="PROTEIN_KINASE_ST"/>
    <property type="match status" value="1"/>
</dbReference>
<dbReference type="SUPFAM" id="SSF56112">
    <property type="entry name" value="Protein kinase-like (PK-like)"/>
    <property type="match status" value="1"/>
</dbReference>
<reference evidence="2" key="1">
    <citation type="submission" date="2006-10" db="EMBL/GenBank/DDBJ databases">
        <authorList>
            <person name="Amadeo P."/>
            <person name="Zhao Q."/>
            <person name="Wortman J."/>
            <person name="Fraser-Liggett C."/>
            <person name="Carlton J."/>
        </authorList>
    </citation>
    <scope>NUCLEOTIDE SEQUENCE</scope>
    <source>
        <strain evidence="2">G3</strain>
    </source>
</reference>
<dbReference type="InterPro" id="IPR008271">
    <property type="entry name" value="Ser/Thr_kinase_AS"/>
</dbReference>
<dbReference type="InterPro" id="IPR011009">
    <property type="entry name" value="Kinase-like_dom_sf"/>
</dbReference>
<evidence type="ECO:0000259" key="1">
    <source>
        <dbReference type="PROSITE" id="PS50011"/>
    </source>
</evidence>
<evidence type="ECO:0000313" key="3">
    <source>
        <dbReference type="Proteomes" id="UP000001542"/>
    </source>
</evidence>
<dbReference type="InParanoid" id="A2EBR0"/>
<dbReference type="OrthoDB" id="1668230at2759"/>
<dbReference type="PANTHER" id="PTHR24362">
    <property type="entry name" value="SERINE/THREONINE-PROTEIN KINASE NEK"/>
    <property type="match status" value="1"/>
</dbReference>
<dbReference type="InterPro" id="IPR000719">
    <property type="entry name" value="Prot_kinase_dom"/>
</dbReference>
<dbReference type="GO" id="GO:0004672">
    <property type="term" value="F:protein kinase activity"/>
    <property type="evidence" value="ECO:0007669"/>
    <property type="project" value="InterPro"/>
</dbReference>
<dbReference type="PROSITE" id="PS50011">
    <property type="entry name" value="PROTEIN_KINASE_DOM"/>
    <property type="match status" value="1"/>
</dbReference>
<dbReference type="SMR" id="A2EBR0"/>
<dbReference type="EMBL" id="DS113348">
    <property type="protein sequence ID" value="EAY09872.1"/>
    <property type="molecule type" value="Genomic_DNA"/>
</dbReference>
<sequence length="315" mass="36224">MNDVPSNINNESEFLNYLGLQYQDVITQLGDGVIYMVFSRQYKISFALKSIPQTKFNTSEIDCFQLLDDPNIVNLYQYFSFNGKVYLLMEYCTNDLDRYLRNKPRLSSEDQLTLVFSVARAVKACHDKGIAHSDIKPSNFLIDQHGRLKINDFGNAQIVSPDQRSNYFNGTKNFQAPEIWKHEFYDPYKADIWSLGVTFYIIATGNHPFSLFDNEQMKGQILAGSFNESRIGDPCMRQLIKLCLDINPDNRPDIDTIINLPMFNVAQLRAQENIKLSKNDPLNKTHLIIVKPRVGRIKTNSLKSPQSMTYLPKVL</sequence>
<dbReference type="VEuPathDB" id="TrichDB:TVAG_373790"/>
<keyword evidence="3" id="KW-1185">Reference proteome</keyword>
<name>A2EBR0_TRIV3</name>
<dbReference type="STRING" id="5722.A2EBR0"/>